<reference evidence="1" key="1">
    <citation type="submission" date="2012-11" db="EMBL/GenBank/DDBJ databases">
        <authorList>
            <person name="Butler M."/>
            <person name="Stockwell P."/>
            <person name="Black M."/>
            <person name="Day R."/>
            <person name="Zhao Z."/>
            <person name="Huang L."/>
            <person name="Lamont I."/>
            <person name="Poulter R."/>
        </authorList>
    </citation>
    <scope>NUCLEOTIDE SEQUENCE</scope>
    <source>
        <strain evidence="1">ICMP19455</strain>
    </source>
</reference>
<dbReference type="AlphaFoldDB" id="M1IMC9"/>
<accession>M1IMC9</accession>
<sequence length="41" mass="4516">MLSVKRPQDAGKDLPGVTFFCNTGHTRVTQRLNALASELDQ</sequence>
<dbReference type="EMBL" id="KC148188">
    <property type="protein sequence ID" value="AGE82555.1"/>
    <property type="molecule type" value="Genomic_DNA"/>
</dbReference>
<name>M1IMC9_PSESF</name>
<protein>
    <submittedName>
        <fullName evidence="1">Uncharacterized protein</fullName>
    </submittedName>
</protein>
<reference evidence="1" key="2">
    <citation type="journal article" date="2013" name="PLoS ONE">
        <title>Pseudomonas syringae pv. actinidiae from Recent Outbreaks of Kiwifruit Bacterial Canker Belong to Different Clones that Originated in China.</title>
        <authorList>
            <person name="Butler M.I."/>
            <person name="Stockwell P.A."/>
            <person name="Black M.A."/>
            <person name="Day R.C."/>
            <person name="Lamont I.L."/>
            <person name="Poulter R.T.M."/>
        </authorList>
    </citation>
    <scope>NUCLEOTIDE SEQUENCE</scope>
    <source>
        <strain evidence="1">ICMP19455</strain>
    </source>
</reference>
<organism evidence="1">
    <name type="scientific">Pseudomonas syringae pv. actinidiae</name>
    <dbReference type="NCBI Taxonomy" id="103796"/>
    <lineage>
        <taxon>Bacteria</taxon>
        <taxon>Pseudomonadati</taxon>
        <taxon>Pseudomonadota</taxon>
        <taxon>Gammaproteobacteria</taxon>
        <taxon>Pseudomonadales</taxon>
        <taxon>Pseudomonadaceae</taxon>
        <taxon>Pseudomonas</taxon>
        <taxon>Pseudomonas syringae</taxon>
    </lineage>
</organism>
<proteinExistence type="predicted"/>
<evidence type="ECO:0000313" key="1">
    <source>
        <dbReference type="EMBL" id="AGE82555.1"/>
    </source>
</evidence>